<dbReference type="PROSITE" id="PS01162">
    <property type="entry name" value="QOR_ZETA_CRYSTAL"/>
    <property type="match status" value="1"/>
</dbReference>
<dbReference type="Pfam" id="PF08240">
    <property type="entry name" value="ADH_N"/>
    <property type="match status" value="1"/>
</dbReference>
<feature type="domain" description="Enoyl reductase (ER)" evidence="5">
    <location>
        <begin position="278"/>
        <end position="587"/>
    </location>
</feature>
<dbReference type="InterPro" id="IPR011032">
    <property type="entry name" value="GroES-like_sf"/>
</dbReference>
<evidence type="ECO:0000313" key="6">
    <source>
        <dbReference type="EMBL" id="KAG2304996.1"/>
    </source>
</evidence>
<dbReference type="InterPro" id="IPR013154">
    <property type="entry name" value="ADH-like_N"/>
</dbReference>
<dbReference type="InterPro" id="IPR002347">
    <property type="entry name" value="SDR_fam"/>
</dbReference>
<dbReference type="AlphaFoldDB" id="A0A8X7V8Q7"/>
<dbReference type="InterPro" id="IPR020843">
    <property type="entry name" value="ER"/>
</dbReference>
<dbReference type="Pfam" id="PF00107">
    <property type="entry name" value="ADH_zinc_N"/>
    <property type="match status" value="1"/>
</dbReference>
<evidence type="ECO:0000313" key="7">
    <source>
        <dbReference type="Proteomes" id="UP000886595"/>
    </source>
</evidence>
<dbReference type="SMART" id="SM00829">
    <property type="entry name" value="PKS_ER"/>
    <property type="match status" value="1"/>
</dbReference>
<dbReference type="Gene3D" id="3.90.180.10">
    <property type="entry name" value="Medium-chain alcohol dehydrogenases, catalytic domain"/>
    <property type="match status" value="1"/>
</dbReference>
<evidence type="ECO:0000259" key="5">
    <source>
        <dbReference type="SMART" id="SM00829"/>
    </source>
</evidence>
<reference evidence="6 7" key="1">
    <citation type="submission" date="2020-02" db="EMBL/GenBank/DDBJ databases">
        <authorList>
            <person name="Ma Q."/>
            <person name="Huang Y."/>
            <person name="Song X."/>
            <person name="Pei D."/>
        </authorList>
    </citation>
    <scope>NUCLEOTIDE SEQUENCE [LARGE SCALE GENOMIC DNA]</scope>
    <source>
        <strain evidence="6">Sxm20200214</strain>
        <tissue evidence="6">Leaf</tissue>
    </source>
</reference>
<dbReference type="PRINTS" id="PR00081">
    <property type="entry name" value="GDHRDH"/>
</dbReference>
<dbReference type="FunFam" id="3.40.50.720:FF:000121">
    <property type="entry name" value="Prostaglandin reductase 2"/>
    <property type="match status" value="1"/>
</dbReference>
<dbReference type="Pfam" id="PF00106">
    <property type="entry name" value="adh_short"/>
    <property type="match status" value="1"/>
</dbReference>
<dbReference type="PANTHER" id="PTHR43677:SF12">
    <property type="entry name" value="3-OXOACYL-[ACYL-CARRIER-PROTEIN] REDUCTASE"/>
    <property type="match status" value="1"/>
</dbReference>
<proteinExistence type="predicted"/>
<dbReference type="PROSITE" id="PS00061">
    <property type="entry name" value="ADH_SHORT"/>
    <property type="match status" value="1"/>
</dbReference>
<dbReference type="CDD" id="cd05323">
    <property type="entry name" value="ADH_SDR_c_like"/>
    <property type="match status" value="1"/>
</dbReference>
<dbReference type="GO" id="GO:0008270">
    <property type="term" value="F:zinc ion binding"/>
    <property type="evidence" value="ECO:0007669"/>
    <property type="project" value="InterPro"/>
</dbReference>
<keyword evidence="3" id="KW-0934">Plastid</keyword>
<evidence type="ECO:0000256" key="2">
    <source>
        <dbReference type="ARBA" id="ARBA00022528"/>
    </source>
</evidence>
<dbReference type="OrthoDB" id="48317at2759"/>
<dbReference type="PRINTS" id="PR00080">
    <property type="entry name" value="SDRFAMILY"/>
</dbReference>
<dbReference type="GO" id="GO:0016491">
    <property type="term" value="F:oxidoreductase activity"/>
    <property type="evidence" value="ECO:0007669"/>
    <property type="project" value="UniProtKB-KW"/>
</dbReference>
<protein>
    <recommendedName>
        <fullName evidence="5">Enoyl reductase (ER) domain-containing protein</fullName>
    </recommendedName>
</protein>
<gene>
    <name evidence="6" type="ORF">Bca52824_033647</name>
</gene>
<dbReference type="InterPro" id="IPR020904">
    <property type="entry name" value="Sc_DH/Rdtase_CS"/>
</dbReference>
<dbReference type="Proteomes" id="UP000886595">
    <property type="component" value="Unassembled WGS sequence"/>
</dbReference>
<keyword evidence="4" id="KW-0560">Oxidoreductase</keyword>
<dbReference type="InterPro" id="IPR013149">
    <property type="entry name" value="ADH-like_C"/>
</dbReference>
<dbReference type="InterPro" id="IPR002364">
    <property type="entry name" value="Quin_OxRdtase/zeta-crystal_CS"/>
</dbReference>
<dbReference type="SUPFAM" id="SSF50129">
    <property type="entry name" value="GroES-like"/>
    <property type="match status" value="1"/>
</dbReference>
<evidence type="ECO:0000256" key="3">
    <source>
        <dbReference type="ARBA" id="ARBA00022640"/>
    </source>
</evidence>
<evidence type="ECO:0000256" key="4">
    <source>
        <dbReference type="ARBA" id="ARBA00023002"/>
    </source>
</evidence>
<dbReference type="PANTHER" id="PTHR43677">
    <property type="entry name" value="SHORT-CHAIN DEHYDROGENASE/REDUCTASE"/>
    <property type="match status" value="1"/>
</dbReference>
<dbReference type="GO" id="GO:0005739">
    <property type="term" value="C:mitochondrion"/>
    <property type="evidence" value="ECO:0007669"/>
    <property type="project" value="TreeGrafter"/>
</dbReference>
<dbReference type="SUPFAM" id="SSF51735">
    <property type="entry name" value="NAD(P)-binding Rossmann-fold domains"/>
    <property type="match status" value="2"/>
</dbReference>
<organism evidence="6 7">
    <name type="scientific">Brassica carinata</name>
    <name type="common">Ethiopian mustard</name>
    <name type="synonym">Abyssinian cabbage</name>
    <dbReference type="NCBI Taxonomy" id="52824"/>
    <lineage>
        <taxon>Eukaryota</taxon>
        <taxon>Viridiplantae</taxon>
        <taxon>Streptophyta</taxon>
        <taxon>Embryophyta</taxon>
        <taxon>Tracheophyta</taxon>
        <taxon>Spermatophyta</taxon>
        <taxon>Magnoliopsida</taxon>
        <taxon>eudicotyledons</taxon>
        <taxon>Gunneridae</taxon>
        <taxon>Pentapetalae</taxon>
        <taxon>rosids</taxon>
        <taxon>malvids</taxon>
        <taxon>Brassicales</taxon>
        <taxon>Brassicaceae</taxon>
        <taxon>Brassiceae</taxon>
        <taxon>Brassica</taxon>
    </lineage>
</organism>
<evidence type="ECO:0000256" key="1">
    <source>
        <dbReference type="ARBA" id="ARBA00004229"/>
    </source>
</evidence>
<sequence length="600" mass="64293">MEIKPGLSAFVTGAASGIGRALCLALAEKGVLVSVIDFSEEKGKETASLVQNANARFHPCLNSPSAIFIKCDVTNRGDLVAAFDKHLATFGTLDICINNAGIANPVKFDKDDTDGSKSWKHTINVDLVAVVEGTQLAAGVIINMGSAAGLYPSPLDPIYSASKGGVVLFTRSLAYLKRQGIRINVLCPEFIQTELAGAIGDSFLQSLGGYMSMDMLIKGAFELITDESKAGACLWITNRRGLEYWPTPMEQRKTSFKVTSNIKLPQSFEKIIVHALSHNFRNATRIVRAPLQLPVGPHQVLLKIIYAGVNASDVNFSSGRYFSGGSPKLPFDAGFEGVGLIAAVGESVKNLQVGTPAALMTFGAYSEYMIVSSKHVLPVPRPDPEVVAMLTSGLTAGQMKSGETVLVTAAAGGTGQFAVQLAKLAGNKVIATCGGSEKAKLLKELGVDRVIDYKAEDIKTVLKKEFPKGVDIIYESVGGRMFDLCLNALAVYGRLIVIGMISQVRRDGNPPTIQGSARKFLQKAKPWPVSFWCNIVSSGKNLDKLFHLYSLGKLKVGIDQKKFIGLNAVADAVEYLHSGKSTGKVVVCIDPTFEHTMSRL</sequence>
<keyword evidence="2" id="KW-0150">Chloroplast</keyword>
<dbReference type="InterPro" id="IPR036291">
    <property type="entry name" value="NAD(P)-bd_dom_sf"/>
</dbReference>
<keyword evidence="7" id="KW-1185">Reference proteome</keyword>
<dbReference type="Gene3D" id="3.40.50.720">
    <property type="entry name" value="NAD(P)-binding Rossmann-like Domain"/>
    <property type="match status" value="2"/>
</dbReference>
<comment type="subcellular location">
    <subcellularLocation>
        <location evidence="1">Plastid</location>
        <location evidence="1">Chloroplast</location>
    </subcellularLocation>
</comment>
<name>A0A8X7V8Q7_BRACI</name>
<dbReference type="GO" id="GO:0009507">
    <property type="term" value="C:chloroplast"/>
    <property type="evidence" value="ECO:0007669"/>
    <property type="project" value="UniProtKB-SubCell"/>
</dbReference>
<dbReference type="FunFam" id="3.40.50.720:FF:001171">
    <property type="entry name" value="ARP protein (REF)"/>
    <property type="match status" value="1"/>
</dbReference>
<comment type="caution">
    <text evidence="6">The sequence shown here is derived from an EMBL/GenBank/DDBJ whole genome shotgun (WGS) entry which is preliminary data.</text>
</comment>
<dbReference type="EMBL" id="JAAMPC010000007">
    <property type="protein sequence ID" value="KAG2304996.1"/>
    <property type="molecule type" value="Genomic_DNA"/>
</dbReference>
<dbReference type="InterPro" id="IPR051397">
    <property type="entry name" value="Zn-ADH-like_protein"/>
</dbReference>
<accession>A0A8X7V8Q7</accession>